<name>A0A5C5V493_9BACT</name>
<evidence type="ECO:0000313" key="3">
    <source>
        <dbReference type="EMBL" id="TWT33366.1"/>
    </source>
</evidence>
<organism evidence="3 4">
    <name type="scientific">Blastopirellula retiformator</name>
    <dbReference type="NCBI Taxonomy" id="2527970"/>
    <lineage>
        <taxon>Bacteria</taxon>
        <taxon>Pseudomonadati</taxon>
        <taxon>Planctomycetota</taxon>
        <taxon>Planctomycetia</taxon>
        <taxon>Pirellulales</taxon>
        <taxon>Pirellulaceae</taxon>
        <taxon>Blastopirellula</taxon>
    </lineage>
</organism>
<dbReference type="AlphaFoldDB" id="A0A5C5V493"/>
<proteinExistence type="predicted"/>
<feature type="domain" description="DUF1559" evidence="2">
    <location>
        <begin position="44"/>
        <end position="121"/>
    </location>
</feature>
<keyword evidence="1" id="KW-0812">Transmembrane</keyword>
<accession>A0A5C5V493</accession>
<comment type="caution">
    <text evidence="3">The sequence shown here is derived from an EMBL/GenBank/DDBJ whole genome shotgun (WGS) entry which is preliminary data.</text>
</comment>
<dbReference type="Pfam" id="PF07596">
    <property type="entry name" value="SBP_bac_10"/>
    <property type="match status" value="1"/>
</dbReference>
<evidence type="ECO:0000256" key="1">
    <source>
        <dbReference type="SAM" id="Phobius"/>
    </source>
</evidence>
<gene>
    <name evidence="3" type="ORF">Enr8_31930</name>
</gene>
<sequence>MRHVLVVKARRGRAVLPIVLGIVVVGLLFCGGAGYLWERSVWQAREAVSRNNLKSIAIALSDYHGKYGEFPPAYVADAEGKPMHSWRTLLLPFLFQGYLYDEYDWEQPWNSTQNKSLCEMPLFSYEDPLRGFNDDSLTTYKMIVSDPPASEPNAVAMVVADYSNPVPWYQPEDILANDFVNGKMFENAPYPRVMVVLANGDVEITQLEDKRQRNDWLPKPVED</sequence>
<protein>
    <recommendedName>
        <fullName evidence="2">DUF1559 domain-containing protein</fullName>
    </recommendedName>
</protein>
<dbReference type="InterPro" id="IPR011453">
    <property type="entry name" value="DUF1559"/>
</dbReference>
<dbReference type="PANTHER" id="PTHR30093:SF2">
    <property type="entry name" value="TYPE II SECRETION SYSTEM PROTEIN H"/>
    <property type="match status" value="1"/>
</dbReference>
<keyword evidence="4" id="KW-1185">Reference proteome</keyword>
<dbReference type="Proteomes" id="UP000318878">
    <property type="component" value="Unassembled WGS sequence"/>
</dbReference>
<evidence type="ECO:0000313" key="4">
    <source>
        <dbReference type="Proteomes" id="UP000318878"/>
    </source>
</evidence>
<evidence type="ECO:0000259" key="2">
    <source>
        <dbReference type="Pfam" id="PF07596"/>
    </source>
</evidence>
<dbReference type="RefSeq" id="WP_146433174.1">
    <property type="nucleotide sequence ID" value="NZ_SJPF01000003.1"/>
</dbReference>
<dbReference type="PANTHER" id="PTHR30093">
    <property type="entry name" value="GENERAL SECRETION PATHWAY PROTEIN G"/>
    <property type="match status" value="1"/>
</dbReference>
<keyword evidence="1" id="KW-0472">Membrane</keyword>
<dbReference type="EMBL" id="SJPF01000003">
    <property type="protein sequence ID" value="TWT33366.1"/>
    <property type="molecule type" value="Genomic_DNA"/>
</dbReference>
<feature type="transmembrane region" description="Helical" evidence="1">
    <location>
        <begin position="12"/>
        <end position="37"/>
    </location>
</feature>
<reference evidence="3 4" key="1">
    <citation type="submission" date="2019-02" db="EMBL/GenBank/DDBJ databases">
        <title>Deep-cultivation of Planctomycetes and their phenomic and genomic characterization uncovers novel biology.</title>
        <authorList>
            <person name="Wiegand S."/>
            <person name="Jogler M."/>
            <person name="Boedeker C."/>
            <person name="Pinto D."/>
            <person name="Vollmers J."/>
            <person name="Rivas-Marin E."/>
            <person name="Kohn T."/>
            <person name="Peeters S.H."/>
            <person name="Heuer A."/>
            <person name="Rast P."/>
            <person name="Oberbeckmann S."/>
            <person name="Bunk B."/>
            <person name="Jeske O."/>
            <person name="Meyerdierks A."/>
            <person name="Storesund J.E."/>
            <person name="Kallscheuer N."/>
            <person name="Luecker S."/>
            <person name="Lage O.M."/>
            <person name="Pohl T."/>
            <person name="Merkel B.J."/>
            <person name="Hornburger P."/>
            <person name="Mueller R.-W."/>
            <person name="Bruemmer F."/>
            <person name="Labrenz M."/>
            <person name="Spormann A.M."/>
            <person name="Op Den Camp H."/>
            <person name="Overmann J."/>
            <person name="Amann R."/>
            <person name="Jetten M.S.M."/>
            <person name="Mascher T."/>
            <person name="Medema M.H."/>
            <person name="Devos D.P."/>
            <person name="Kaster A.-K."/>
            <person name="Ovreas L."/>
            <person name="Rohde M."/>
            <person name="Galperin M.Y."/>
            <person name="Jogler C."/>
        </authorList>
    </citation>
    <scope>NUCLEOTIDE SEQUENCE [LARGE SCALE GENOMIC DNA]</scope>
    <source>
        <strain evidence="3 4">Enr8</strain>
    </source>
</reference>
<keyword evidence="1" id="KW-1133">Transmembrane helix</keyword>
<dbReference type="OrthoDB" id="285651at2"/>